<evidence type="ECO:0000256" key="6">
    <source>
        <dbReference type="ARBA" id="ARBA00023125"/>
    </source>
</evidence>
<dbReference type="RefSeq" id="WP_068132772.1">
    <property type="nucleotide sequence ID" value="NZ_AP014924.1"/>
</dbReference>
<dbReference type="KEGG" id="lpil:LIP_0055"/>
<keyword evidence="12" id="KW-1185">Reference proteome</keyword>
<evidence type="ECO:0000256" key="9">
    <source>
        <dbReference type="SAM" id="MobiDB-lite"/>
    </source>
</evidence>
<reference evidence="12" key="1">
    <citation type="submission" date="2015-07" db="EMBL/GenBank/DDBJ databases">
        <title>Complete genome sequence and phylogenetic analysis of Limnochorda pilosa.</title>
        <authorList>
            <person name="Watanabe M."/>
            <person name="Kojima H."/>
            <person name="Fukui M."/>
        </authorList>
    </citation>
    <scope>NUCLEOTIDE SEQUENCE [LARGE SCALE GENOMIC DNA]</scope>
    <source>
        <strain evidence="12">HC45</strain>
    </source>
</reference>
<dbReference type="EC" id="2.1.1.-" evidence="8"/>
<comment type="catalytic activity">
    <reaction evidence="7">
        <text>a 2'-deoxycytidine in DNA + S-adenosyl-L-methionine = an N(4)-methyl-2'-deoxycytidine in DNA + S-adenosyl-L-homocysteine + H(+)</text>
        <dbReference type="Rhea" id="RHEA:16857"/>
        <dbReference type="Rhea" id="RHEA-COMP:11369"/>
        <dbReference type="Rhea" id="RHEA-COMP:13674"/>
        <dbReference type="ChEBI" id="CHEBI:15378"/>
        <dbReference type="ChEBI" id="CHEBI:57856"/>
        <dbReference type="ChEBI" id="CHEBI:59789"/>
        <dbReference type="ChEBI" id="CHEBI:85452"/>
        <dbReference type="ChEBI" id="CHEBI:137933"/>
        <dbReference type="EC" id="2.1.1.113"/>
    </reaction>
</comment>
<organism evidence="11 12">
    <name type="scientific">Limnochorda pilosa</name>
    <dbReference type="NCBI Taxonomy" id="1555112"/>
    <lineage>
        <taxon>Bacteria</taxon>
        <taxon>Bacillati</taxon>
        <taxon>Bacillota</taxon>
        <taxon>Limnochordia</taxon>
        <taxon>Limnochordales</taxon>
        <taxon>Limnochordaceae</taxon>
        <taxon>Limnochorda</taxon>
    </lineage>
</organism>
<dbReference type="EMBL" id="AP014924">
    <property type="protein sequence ID" value="BAS25912.1"/>
    <property type="molecule type" value="Genomic_DNA"/>
</dbReference>
<dbReference type="InterPro" id="IPR029063">
    <property type="entry name" value="SAM-dependent_MTases_sf"/>
</dbReference>
<comment type="similarity">
    <text evidence="1">Belongs to the N(4)/N(6)-methyltransferase family. N(4) subfamily.</text>
</comment>
<gene>
    <name evidence="11" type="ORF">LIP_0055</name>
</gene>
<evidence type="ECO:0000256" key="3">
    <source>
        <dbReference type="ARBA" id="ARBA00022679"/>
    </source>
</evidence>
<dbReference type="Gene3D" id="3.40.50.150">
    <property type="entry name" value="Vaccinia Virus protein VP39"/>
    <property type="match status" value="1"/>
</dbReference>
<dbReference type="GO" id="GO:0032259">
    <property type="term" value="P:methylation"/>
    <property type="evidence" value="ECO:0007669"/>
    <property type="project" value="UniProtKB-KW"/>
</dbReference>
<protein>
    <recommendedName>
        <fullName evidence="8">Methyltransferase</fullName>
        <ecNumber evidence="8">2.1.1.-</ecNumber>
    </recommendedName>
</protein>
<keyword evidence="2 11" id="KW-0489">Methyltransferase</keyword>
<sequence length="343" mass="37932">MTERSRRSTRTSAFGVSRREGHDSSAFYARQLYVPGEGSNGTTGPSGVEEGVQGGRPAANGKPGRPRRRAQEAPGTVETALPPEAIDRIFCQDARHMTQLPDGCVHLMVTSPPYNVGKEYDQDLSLQEYLELLEAVFRETYRVLAPGGRAAVNVANLGRKPYVPLHLHVAQVMLRIGFLMRGEVIWSKAAAPGTSCAWGSWMSASNPTLRDVHEYILIFSKERFDRPRAQGAPGRESTIERNDFLELTQSIWSFNPESARRVGHPAPFPVELPRRLIELYTFKGDVVLDPFAGVGSTCVAAVQTGRRFVAYEIEDEYVRRAEARLQAFSRTGRLEAGPAGSAW</sequence>
<dbReference type="PROSITE" id="PS00093">
    <property type="entry name" value="N4_MTASE"/>
    <property type="match status" value="1"/>
</dbReference>
<evidence type="ECO:0000256" key="7">
    <source>
        <dbReference type="ARBA" id="ARBA00049120"/>
    </source>
</evidence>
<dbReference type="OrthoDB" id="9773571at2"/>
<dbReference type="GO" id="GO:0003677">
    <property type="term" value="F:DNA binding"/>
    <property type="evidence" value="ECO:0007669"/>
    <property type="project" value="UniProtKB-KW"/>
</dbReference>
<evidence type="ECO:0000256" key="1">
    <source>
        <dbReference type="ARBA" id="ARBA00010203"/>
    </source>
</evidence>
<reference evidence="12" key="2">
    <citation type="journal article" date="2016" name="Int. J. Syst. Evol. Microbiol.">
        <title>Complete genome sequence and cell structure of Limnochorda pilosa, a Gram-negative spore-former within the phylum Firmicutes.</title>
        <authorList>
            <person name="Watanabe M."/>
            <person name="Kojima H."/>
            <person name="Fukui M."/>
        </authorList>
    </citation>
    <scope>NUCLEOTIDE SEQUENCE [LARGE SCALE GENOMIC DNA]</scope>
    <source>
        <strain evidence="12">HC45</strain>
    </source>
</reference>
<dbReference type="SUPFAM" id="SSF53335">
    <property type="entry name" value="S-adenosyl-L-methionine-dependent methyltransferases"/>
    <property type="match status" value="1"/>
</dbReference>
<feature type="region of interest" description="Disordered" evidence="9">
    <location>
        <begin position="1"/>
        <end position="79"/>
    </location>
</feature>
<evidence type="ECO:0000256" key="4">
    <source>
        <dbReference type="ARBA" id="ARBA00022691"/>
    </source>
</evidence>
<dbReference type="REBASE" id="124162">
    <property type="entry name" value="M.LpiHC45ORF55P"/>
</dbReference>
<evidence type="ECO:0000256" key="5">
    <source>
        <dbReference type="ARBA" id="ARBA00022747"/>
    </source>
</evidence>
<dbReference type="GO" id="GO:0009307">
    <property type="term" value="P:DNA restriction-modification system"/>
    <property type="evidence" value="ECO:0007669"/>
    <property type="project" value="UniProtKB-KW"/>
</dbReference>
<keyword evidence="3 11" id="KW-0808">Transferase</keyword>
<dbReference type="InterPro" id="IPR001091">
    <property type="entry name" value="RM_Methyltransferase"/>
</dbReference>
<dbReference type="GO" id="GO:0015667">
    <property type="term" value="F:site-specific DNA-methyltransferase (cytosine-N4-specific) activity"/>
    <property type="evidence" value="ECO:0007669"/>
    <property type="project" value="UniProtKB-EC"/>
</dbReference>
<keyword evidence="6" id="KW-0238">DNA-binding</keyword>
<dbReference type="STRING" id="1555112.LIP_0055"/>
<evidence type="ECO:0000259" key="10">
    <source>
        <dbReference type="Pfam" id="PF01555"/>
    </source>
</evidence>
<dbReference type="InterPro" id="IPR017985">
    <property type="entry name" value="MeTrfase_CN4_CS"/>
</dbReference>
<dbReference type="Pfam" id="PF01555">
    <property type="entry name" value="N6_N4_Mtase"/>
    <property type="match status" value="1"/>
</dbReference>
<dbReference type="PRINTS" id="PR00508">
    <property type="entry name" value="S21N4MTFRASE"/>
</dbReference>
<keyword evidence="5" id="KW-0680">Restriction system</keyword>
<dbReference type="GO" id="GO:0008170">
    <property type="term" value="F:N-methyltransferase activity"/>
    <property type="evidence" value="ECO:0007669"/>
    <property type="project" value="InterPro"/>
</dbReference>
<evidence type="ECO:0000256" key="2">
    <source>
        <dbReference type="ARBA" id="ARBA00022603"/>
    </source>
</evidence>
<keyword evidence="4" id="KW-0949">S-adenosyl-L-methionine</keyword>
<evidence type="ECO:0000313" key="11">
    <source>
        <dbReference type="EMBL" id="BAS25912.1"/>
    </source>
</evidence>
<dbReference type="AlphaFoldDB" id="A0A0K2SFU9"/>
<proteinExistence type="inferred from homology"/>
<dbReference type="Proteomes" id="UP000065807">
    <property type="component" value="Chromosome"/>
</dbReference>
<name>A0A0K2SFU9_LIMPI</name>
<feature type="domain" description="DNA methylase N-4/N-6" evidence="10">
    <location>
        <begin position="105"/>
        <end position="322"/>
    </location>
</feature>
<evidence type="ECO:0000313" key="12">
    <source>
        <dbReference type="Proteomes" id="UP000065807"/>
    </source>
</evidence>
<accession>A0A0K2SFU9</accession>
<evidence type="ECO:0000256" key="8">
    <source>
        <dbReference type="RuleBase" id="RU362026"/>
    </source>
</evidence>
<dbReference type="InterPro" id="IPR002941">
    <property type="entry name" value="DNA_methylase_N4/N6"/>
</dbReference>